<reference evidence="12 13" key="1">
    <citation type="journal article" date="2016" name="Nat. Commun.">
        <title>Thousands of microbial genomes shed light on interconnected biogeochemical processes in an aquifer system.</title>
        <authorList>
            <person name="Anantharaman K."/>
            <person name="Brown C.T."/>
            <person name="Hug L.A."/>
            <person name="Sharon I."/>
            <person name="Castelle C.J."/>
            <person name="Probst A.J."/>
            <person name="Thomas B.C."/>
            <person name="Singh A."/>
            <person name="Wilkins M.J."/>
            <person name="Karaoz U."/>
            <person name="Brodie E.L."/>
            <person name="Williams K.H."/>
            <person name="Hubbard S.S."/>
            <person name="Banfield J.F."/>
        </authorList>
    </citation>
    <scope>NUCLEOTIDE SEQUENCE [LARGE SCALE GENOMIC DNA]</scope>
</reference>
<evidence type="ECO:0000256" key="4">
    <source>
        <dbReference type="ARBA" id="ARBA00022692"/>
    </source>
</evidence>
<evidence type="ECO:0000313" key="12">
    <source>
        <dbReference type="EMBL" id="OGE77871.1"/>
    </source>
</evidence>
<evidence type="ECO:0000256" key="9">
    <source>
        <dbReference type="RuleBase" id="RU003945"/>
    </source>
</evidence>
<evidence type="ECO:0000256" key="7">
    <source>
        <dbReference type="ARBA" id="ARBA00023136"/>
    </source>
</evidence>
<comment type="subcellular location">
    <subcellularLocation>
        <location evidence="1">Cell membrane</location>
        <topology evidence="1">Multi-pass membrane protein</topology>
    </subcellularLocation>
    <subcellularLocation>
        <location evidence="9">Membrane</location>
        <topology evidence="9">Multi-pass membrane protein</topology>
    </subcellularLocation>
</comment>
<dbReference type="PANTHER" id="PTHR12428:SF65">
    <property type="entry name" value="CYTOCHROME C OXIDASE ASSEMBLY PROTEIN COX18, MITOCHONDRIAL"/>
    <property type="match status" value="1"/>
</dbReference>
<evidence type="ECO:0000256" key="3">
    <source>
        <dbReference type="ARBA" id="ARBA00022475"/>
    </source>
</evidence>
<accession>A0A1F5NJI6</accession>
<evidence type="ECO:0000256" key="1">
    <source>
        <dbReference type="ARBA" id="ARBA00004651"/>
    </source>
</evidence>
<dbReference type="STRING" id="1817824.A2751_02395"/>
<evidence type="ECO:0000256" key="6">
    <source>
        <dbReference type="ARBA" id="ARBA00022989"/>
    </source>
</evidence>
<keyword evidence="5" id="KW-0653">Protein transport</keyword>
<sequence length="232" mass="26019">MSNEVNIFHIILVKPLLNLLIWFYNVLPGNDIGLAIISVTLLTRILLYPSFQKSLRSQRQLQQLQPKLEELKEKHKGDKEAETKAVLKFYQENKVNPFSSCLPLLVQLPILIALYSVFRTGLSGEITGELYPFIADPGTITTKLFGVLELAKPNIVFAIVAGASQFVQSKLMTPPKTGSQDKTAAMMSMQFTYVMPIITAVVAMSLPAGLSLYWIITTVFAIGQQWYIMRKH</sequence>
<gene>
    <name evidence="12" type="ORF">A2751_02395</name>
</gene>
<dbReference type="NCBIfam" id="TIGR03592">
    <property type="entry name" value="yidC_oxa1_cterm"/>
    <property type="match status" value="1"/>
</dbReference>
<evidence type="ECO:0000256" key="5">
    <source>
        <dbReference type="ARBA" id="ARBA00022927"/>
    </source>
</evidence>
<keyword evidence="2" id="KW-0813">Transport</keyword>
<dbReference type="GO" id="GO:0005886">
    <property type="term" value="C:plasma membrane"/>
    <property type="evidence" value="ECO:0007669"/>
    <property type="project" value="UniProtKB-SubCell"/>
</dbReference>
<comment type="similarity">
    <text evidence="9">Belongs to the OXA1/ALB3/YidC family.</text>
</comment>
<comment type="caution">
    <text evidence="12">The sequence shown here is derived from an EMBL/GenBank/DDBJ whole genome shotgun (WGS) entry which is preliminary data.</text>
</comment>
<feature type="domain" description="Membrane insertase YidC/Oxa/ALB C-terminal" evidence="11">
    <location>
        <begin position="33"/>
        <end position="230"/>
    </location>
</feature>
<dbReference type="GO" id="GO:0032977">
    <property type="term" value="F:membrane insertase activity"/>
    <property type="evidence" value="ECO:0007669"/>
    <property type="project" value="InterPro"/>
</dbReference>
<dbReference type="Proteomes" id="UP000176864">
    <property type="component" value="Unassembled WGS sequence"/>
</dbReference>
<organism evidence="12 13">
    <name type="scientific">Candidatus Doudnabacteria bacterium RIFCSPHIGHO2_01_FULL_46_14</name>
    <dbReference type="NCBI Taxonomy" id="1817824"/>
    <lineage>
        <taxon>Bacteria</taxon>
        <taxon>Candidatus Doudnaibacteriota</taxon>
    </lineage>
</organism>
<keyword evidence="3" id="KW-1003">Cell membrane</keyword>
<keyword evidence="8" id="KW-0143">Chaperone</keyword>
<feature type="transmembrane region" description="Helical" evidence="10">
    <location>
        <begin position="7"/>
        <end position="26"/>
    </location>
</feature>
<dbReference type="InterPro" id="IPR001708">
    <property type="entry name" value="YidC/ALB3/OXA1/COX18"/>
</dbReference>
<evidence type="ECO:0000259" key="11">
    <source>
        <dbReference type="Pfam" id="PF02096"/>
    </source>
</evidence>
<evidence type="ECO:0000256" key="10">
    <source>
        <dbReference type="SAM" id="Phobius"/>
    </source>
</evidence>
<feature type="transmembrane region" description="Helical" evidence="10">
    <location>
        <begin position="32"/>
        <end position="51"/>
    </location>
</feature>
<dbReference type="EMBL" id="MFEK01000016">
    <property type="protein sequence ID" value="OGE77871.1"/>
    <property type="molecule type" value="Genomic_DNA"/>
</dbReference>
<dbReference type="GO" id="GO:0051205">
    <property type="term" value="P:protein insertion into membrane"/>
    <property type="evidence" value="ECO:0007669"/>
    <property type="project" value="TreeGrafter"/>
</dbReference>
<keyword evidence="4 9" id="KW-0812">Transmembrane</keyword>
<feature type="transmembrane region" description="Helical" evidence="10">
    <location>
        <begin position="98"/>
        <end position="118"/>
    </location>
</feature>
<dbReference type="GO" id="GO:0015031">
    <property type="term" value="P:protein transport"/>
    <property type="evidence" value="ECO:0007669"/>
    <property type="project" value="UniProtKB-KW"/>
</dbReference>
<evidence type="ECO:0000313" key="13">
    <source>
        <dbReference type="Proteomes" id="UP000176864"/>
    </source>
</evidence>
<proteinExistence type="inferred from homology"/>
<keyword evidence="7 10" id="KW-0472">Membrane</keyword>
<dbReference type="CDD" id="cd20070">
    <property type="entry name" value="5TM_YidC_Alb3"/>
    <property type="match status" value="1"/>
</dbReference>
<keyword evidence="6 10" id="KW-1133">Transmembrane helix</keyword>
<evidence type="ECO:0000256" key="2">
    <source>
        <dbReference type="ARBA" id="ARBA00022448"/>
    </source>
</evidence>
<protein>
    <recommendedName>
        <fullName evidence="11">Membrane insertase YidC/Oxa/ALB C-terminal domain-containing protein</fullName>
    </recommendedName>
</protein>
<dbReference type="InterPro" id="IPR047196">
    <property type="entry name" value="YidC_ALB_C"/>
</dbReference>
<dbReference type="Pfam" id="PF02096">
    <property type="entry name" value="60KD_IMP"/>
    <property type="match status" value="1"/>
</dbReference>
<name>A0A1F5NJI6_9BACT</name>
<feature type="transmembrane region" description="Helical" evidence="10">
    <location>
        <begin position="184"/>
        <end position="206"/>
    </location>
</feature>
<dbReference type="AlphaFoldDB" id="A0A1F5NJI6"/>
<dbReference type="PANTHER" id="PTHR12428">
    <property type="entry name" value="OXA1"/>
    <property type="match status" value="1"/>
</dbReference>
<evidence type="ECO:0000256" key="8">
    <source>
        <dbReference type="ARBA" id="ARBA00023186"/>
    </source>
</evidence>
<dbReference type="InterPro" id="IPR028055">
    <property type="entry name" value="YidC/Oxa/ALB_C"/>
</dbReference>